<dbReference type="InterPro" id="IPR050088">
    <property type="entry name" value="IspD/TarI_cytidylyltransf_bact"/>
</dbReference>
<dbReference type="InterPro" id="IPR001228">
    <property type="entry name" value="IspD"/>
</dbReference>
<dbReference type="EC" id="2.7.7.60" evidence="4"/>
<dbReference type="Pfam" id="PF01128">
    <property type="entry name" value="IspD"/>
    <property type="match status" value="1"/>
</dbReference>
<dbReference type="Proteomes" id="UP000482209">
    <property type="component" value="Unassembled WGS sequence"/>
</dbReference>
<sequence length="243" mass="27949">MIMKSVAIVLAAGQGKRMGMDCPKQYLLLNGKPVIYYSLKAFEESDIDEIILVVGEGEKEYCEQEIINRYQFKKVMQIVSGGSERYHSVYNGLQVVQNAEYVFIHDGARPFLSKQLIEDLFETVRETKACIAGMPVKDTIKLINQKKQVEKSLDRSKVWQIQTPQVFEYQLVKQAYDKLFEQKISDVTDDAMVVERMTGHAVTLVKASYKNIKITTPEDLEIGECFLANEKTKNDKFEELKRR</sequence>
<dbReference type="HAMAP" id="MF_00108">
    <property type="entry name" value="IspD"/>
    <property type="match status" value="1"/>
</dbReference>
<evidence type="ECO:0000256" key="1">
    <source>
        <dbReference type="ARBA" id="ARBA00022679"/>
    </source>
</evidence>
<proteinExistence type="inferred from homology"/>
<dbReference type="SUPFAM" id="SSF53448">
    <property type="entry name" value="Nucleotide-diphospho-sugar transferases"/>
    <property type="match status" value="1"/>
</dbReference>
<feature type="site" description="Positions MEP for the nucleophilic attack" evidence="4">
    <location>
        <position position="155"/>
    </location>
</feature>
<dbReference type="EMBL" id="VUMT01000010">
    <property type="protein sequence ID" value="MSS63794.1"/>
    <property type="molecule type" value="Genomic_DNA"/>
</dbReference>
<comment type="catalytic activity">
    <reaction evidence="4">
        <text>2-C-methyl-D-erythritol 4-phosphate + CTP + H(+) = 4-CDP-2-C-methyl-D-erythritol + diphosphate</text>
        <dbReference type="Rhea" id="RHEA:13429"/>
        <dbReference type="ChEBI" id="CHEBI:15378"/>
        <dbReference type="ChEBI" id="CHEBI:33019"/>
        <dbReference type="ChEBI" id="CHEBI:37563"/>
        <dbReference type="ChEBI" id="CHEBI:57823"/>
        <dbReference type="ChEBI" id="CHEBI:58262"/>
        <dbReference type="EC" id="2.7.7.60"/>
    </reaction>
</comment>
<accession>A0A6L5XYM5</accession>
<evidence type="ECO:0000313" key="5">
    <source>
        <dbReference type="EMBL" id="MSS63794.1"/>
    </source>
</evidence>
<dbReference type="GO" id="GO:0050518">
    <property type="term" value="F:2-C-methyl-D-erythritol 4-phosphate cytidylyltransferase activity"/>
    <property type="evidence" value="ECO:0007669"/>
    <property type="project" value="UniProtKB-UniRule"/>
</dbReference>
<dbReference type="UniPathway" id="UPA00056">
    <property type="reaction ID" value="UER00093"/>
</dbReference>
<feature type="site" description="Positions MEP for the nucleophilic attack" evidence="4">
    <location>
        <position position="213"/>
    </location>
</feature>
<keyword evidence="2 4" id="KW-0548">Nucleotidyltransferase</keyword>
<keyword evidence="6" id="KW-1185">Reference proteome</keyword>
<keyword evidence="3 4" id="KW-0414">Isoprene biosynthesis</keyword>
<dbReference type="AlphaFoldDB" id="A0A6L5XYM5"/>
<protein>
    <recommendedName>
        <fullName evidence="4">2-C-methyl-D-erythritol 4-phosphate cytidylyltransferase</fullName>
        <ecNumber evidence="4">2.7.7.60</ecNumber>
    </recommendedName>
    <alternativeName>
        <fullName evidence="4">4-diphosphocytidyl-2C-methyl-D-erythritol synthase</fullName>
    </alternativeName>
    <alternativeName>
        <fullName evidence="4">MEP cytidylyltransferase</fullName>
        <shortName evidence="4">MCT</shortName>
    </alternativeName>
</protein>
<comment type="caution">
    <text evidence="5">The sequence shown here is derived from an EMBL/GenBank/DDBJ whole genome shotgun (WGS) entry which is preliminary data.</text>
</comment>
<dbReference type="NCBIfam" id="TIGR00453">
    <property type="entry name" value="ispD"/>
    <property type="match status" value="1"/>
</dbReference>
<dbReference type="FunFam" id="3.90.550.10:FF:000003">
    <property type="entry name" value="2-C-methyl-D-erythritol 4-phosphate cytidylyltransferase"/>
    <property type="match status" value="1"/>
</dbReference>
<evidence type="ECO:0000313" key="6">
    <source>
        <dbReference type="Proteomes" id="UP000482209"/>
    </source>
</evidence>
<dbReference type="Gene3D" id="3.90.550.10">
    <property type="entry name" value="Spore Coat Polysaccharide Biosynthesis Protein SpsA, Chain A"/>
    <property type="match status" value="1"/>
</dbReference>
<comment type="pathway">
    <text evidence="4">Isoprenoid biosynthesis; isopentenyl diphosphate biosynthesis via DXP pathway; isopentenyl diphosphate from 1-deoxy-D-xylulose 5-phosphate: step 2/6.</text>
</comment>
<reference evidence="5 6" key="1">
    <citation type="submission" date="2019-08" db="EMBL/GenBank/DDBJ databases">
        <title>In-depth cultivation of the pig gut microbiome towards novel bacterial diversity and tailored functional studies.</title>
        <authorList>
            <person name="Wylensek D."/>
            <person name="Hitch T.C.A."/>
            <person name="Clavel T."/>
        </authorList>
    </citation>
    <scope>NUCLEOTIDE SEQUENCE [LARGE SCALE GENOMIC DNA]</scope>
    <source>
        <strain evidence="5 6">WCA-693-APC-MOT-I</strain>
    </source>
</reference>
<dbReference type="GO" id="GO:0019288">
    <property type="term" value="P:isopentenyl diphosphate biosynthetic process, methylerythritol 4-phosphate pathway"/>
    <property type="evidence" value="ECO:0007669"/>
    <property type="project" value="UniProtKB-UniRule"/>
</dbReference>
<feature type="site" description="Transition state stabilizer" evidence="4">
    <location>
        <position position="17"/>
    </location>
</feature>
<name>A0A6L5XYM5_9FIRM</name>
<gene>
    <name evidence="4 5" type="primary">ispD</name>
    <name evidence="5" type="ORF">FYJ58_07880</name>
</gene>
<evidence type="ECO:0000256" key="2">
    <source>
        <dbReference type="ARBA" id="ARBA00022695"/>
    </source>
</evidence>
<feature type="site" description="Transition state stabilizer" evidence="4">
    <location>
        <position position="24"/>
    </location>
</feature>
<organism evidence="5 6">
    <name type="scientific">Velocimicrobium porci</name>
    <dbReference type="NCBI Taxonomy" id="2606634"/>
    <lineage>
        <taxon>Bacteria</taxon>
        <taxon>Bacillati</taxon>
        <taxon>Bacillota</taxon>
        <taxon>Clostridia</taxon>
        <taxon>Lachnospirales</taxon>
        <taxon>Lachnospiraceae</taxon>
        <taxon>Velocimicrobium</taxon>
    </lineage>
</organism>
<dbReference type="InterPro" id="IPR034683">
    <property type="entry name" value="IspD/TarI"/>
</dbReference>
<comment type="function">
    <text evidence="4">Catalyzes the formation of 4-diphosphocytidyl-2-C-methyl-D-erythritol from CTP and 2-C-methyl-D-erythritol 4-phosphate (MEP).</text>
</comment>
<dbReference type="PANTHER" id="PTHR32125:SF4">
    <property type="entry name" value="2-C-METHYL-D-ERYTHRITOL 4-PHOSPHATE CYTIDYLYLTRANSFERASE, CHLOROPLASTIC"/>
    <property type="match status" value="1"/>
</dbReference>
<comment type="similarity">
    <text evidence="4">Belongs to the IspD/TarI cytidylyltransferase family. IspD subfamily.</text>
</comment>
<evidence type="ECO:0000256" key="3">
    <source>
        <dbReference type="ARBA" id="ARBA00023229"/>
    </source>
</evidence>
<keyword evidence="1 4" id="KW-0808">Transferase</keyword>
<dbReference type="CDD" id="cd02516">
    <property type="entry name" value="CDP-ME_synthetase"/>
    <property type="match status" value="1"/>
</dbReference>
<dbReference type="InterPro" id="IPR029044">
    <property type="entry name" value="Nucleotide-diphossugar_trans"/>
</dbReference>
<evidence type="ECO:0000256" key="4">
    <source>
        <dbReference type="HAMAP-Rule" id="MF_00108"/>
    </source>
</evidence>
<dbReference type="PANTHER" id="PTHR32125">
    <property type="entry name" value="2-C-METHYL-D-ERYTHRITOL 4-PHOSPHATE CYTIDYLYLTRANSFERASE, CHLOROPLASTIC"/>
    <property type="match status" value="1"/>
</dbReference>